<reference evidence="1" key="1">
    <citation type="journal article" date="2023" name="Mol. Phylogenet. Evol.">
        <title>Genome-scale phylogeny and comparative genomics of the fungal order Sordariales.</title>
        <authorList>
            <person name="Hensen N."/>
            <person name="Bonometti L."/>
            <person name="Westerberg I."/>
            <person name="Brannstrom I.O."/>
            <person name="Guillou S."/>
            <person name="Cros-Aarteil S."/>
            <person name="Calhoun S."/>
            <person name="Haridas S."/>
            <person name="Kuo A."/>
            <person name="Mondo S."/>
            <person name="Pangilinan J."/>
            <person name="Riley R."/>
            <person name="LaButti K."/>
            <person name="Andreopoulos B."/>
            <person name="Lipzen A."/>
            <person name="Chen C."/>
            <person name="Yan M."/>
            <person name="Daum C."/>
            <person name="Ng V."/>
            <person name="Clum A."/>
            <person name="Steindorff A."/>
            <person name="Ohm R.A."/>
            <person name="Martin F."/>
            <person name="Silar P."/>
            <person name="Natvig D.O."/>
            <person name="Lalanne C."/>
            <person name="Gautier V."/>
            <person name="Ament-Velasquez S.L."/>
            <person name="Kruys A."/>
            <person name="Hutchinson M.I."/>
            <person name="Powell A.J."/>
            <person name="Barry K."/>
            <person name="Miller A.N."/>
            <person name="Grigoriev I.V."/>
            <person name="Debuchy R."/>
            <person name="Gladieux P."/>
            <person name="Hiltunen Thoren M."/>
            <person name="Johannesson H."/>
        </authorList>
    </citation>
    <scope>NUCLEOTIDE SEQUENCE</scope>
    <source>
        <strain evidence="1">PSN243</strain>
    </source>
</reference>
<proteinExistence type="predicted"/>
<dbReference type="AlphaFoldDB" id="A0AAV9GEM2"/>
<organism evidence="1 2">
    <name type="scientific">Podospora aff. communis PSN243</name>
    <dbReference type="NCBI Taxonomy" id="3040156"/>
    <lineage>
        <taxon>Eukaryota</taxon>
        <taxon>Fungi</taxon>
        <taxon>Dikarya</taxon>
        <taxon>Ascomycota</taxon>
        <taxon>Pezizomycotina</taxon>
        <taxon>Sordariomycetes</taxon>
        <taxon>Sordariomycetidae</taxon>
        <taxon>Sordariales</taxon>
        <taxon>Podosporaceae</taxon>
        <taxon>Podospora</taxon>
    </lineage>
</organism>
<protein>
    <submittedName>
        <fullName evidence="1">Uncharacterized protein</fullName>
    </submittedName>
</protein>
<reference evidence="1" key="2">
    <citation type="submission" date="2023-05" db="EMBL/GenBank/DDBJ databases">
        <authorList>
            <consortium name="Lawrence Berkeley National Laboratory"/>
            <person name="Steindorff A."/>
            <person name="Hensen N."/>
            <person name="Bonometti L."/>
            <person name="Westerberg I."/>
            <person name="Brannstrom I.O."/>
            <person name="Guillou S."/>
            <person name="Cros-Aarteil S."/>
            <person name="Calhoun S."/>
            <person name="Haridas S."/>
            <person name="Kuo A."/>
            <person name="Mondo S."/>
            <person name="Pangilinan J."/>
            <person name="Riley R."/>
            <person name="Labutti K."/>
            <person name="Andreopoulos B."/>
            <person name="Lipzen A."/>
            <person name="Chen C."/>
            <person name="Yanf M."/>
            <person name="Daum C."/>
            <person name="Ng V."/>
            <person name="Clum A."/>
            <person name="Ohm R."/>
            <person name="Martin F."/>
            <person name="Silar P."/>
            <person name="Natvig D."/>
            <person name="Lalanne C."/>
            <person name="Gautier V."/>
            <person name="Ament-Velasquez S.L."/>
            <person name="Kruys A."/>
            <person name="Hutchinson M.I."/>
            <person name="Powell A.J."/>
            <person name="Barry K."/>
            <person name="Miller A.N."/>
            <person name="Grigoriev I.V."/>
            <person name="Debuchy R."/>
            <person name="Gladieux P."/>
            <person name="Thoren M.H."/>
            <person name="Johannesson H."/>
        </authorList>
    </citation>
    <scope>NUCLEOTIDE SEQUENCE</scope>
    <source>
        <strain evidence="1">PSN243</strain>
    </source>
</reference>
<dbReference type="Proteomes" id="UP001321760">
    <property type="component" value="Unassembled WGS sequence"/>
</dbReference>
<name>A0AAV9GEM2_9PEZI</name>
<sequence length="230" mass="25992">MSSDPSDIKATLTRLKVSIENVASLIIREIKPEISQDPGRINEVMDRQQLLSLGIDMSELIRIVHFIHLDKIPASHYPSLHRDLLECEGWADSLLKHGIIDGREGRVYWTCYAGGQELKLVIERHSVKLWPYMLWYNLKAGGHPTLGRFRPDYSGPMDTMPPEPIPPREVGESPWFDYGGCRYLRPQPSTPPHTRVGVATSGFAQASDMEWESTGMRSYAYQQPSSGTGR</sequence>
<accession>A0AAV9GEM2</accession>
<evidence type="ECO:0000313" key="1">
    <source>
        <dbReference type="EMBL" id="KAK4445798.1"/>
    </source>
</evidence>
<dbReference type="EMBL" id="MU865962">
    <property type="protein sequence ID" value="KAK4445798.1"/>
    <property type="molecule type" value="Genomic_DNA"/>
</dbReference>
<evidence type="ECO:0000313" key="2">
    <source>
        <dbReference type="Proteomes" id="UP001321760"/>
    </source>
</evidence>
<keyword evidence="2" id="KW-1185">Reference proteome</keyword>
<comment type="caution">
    <text evidence="1">The sequence shown here is derived from an EMBL/GenBank/DDBJ whole genome shotgun (WGS) entry which is preliminary data.</text>
</comment>
<gene>
    <name evidence="1" type="ORF">QBC34DRAFT_412681</name>
</gene>